<organism evidence="6 7">
    <name type="scientific">Clostridium saccharobutylicum</name>
    <dbReference type="NCBI Taxonomy" id="169679"/>
    <lineage>
        <taxon>Bacteria</taxon>
        <taxon>Bacillati</taxon>
        <taxon>Bacillota</taxon>
        <taxon>Clostridia</taxon>
        <taxon>Eubacteriales</taxon>
        <taxon>Clostridiaceae</taxon>
        <taxon>Clostridium</taxon>
    </lineage>
</organism>
<feature type="compositionally biased region" description="Basic and acidic residues" evidence="3">
    <location>
        <begin position="102"/>
        <end position="119"/>
    </location>
</feature>
<dbReference type="GO" id="GO:0046872">
    <property type="term" value="F:metal ion binding"/>
    <property type="evidence" value="ECO:0007669"/>
    <property type="project" value="UniProtKB-KW"/>
</dbReference>
<dbReference type="GO" id="GO:0016020">
    <property type="term" value="C:membrane"/>
    <property type="evidence" value="ECO:0007669"/>
    <property type="project" value="TreeGrafter"/>
</dbReference>
<comment type="caution">
    <text evidence="6">The sequence shown here is derived from an EMBL/GenBank/DDBJ whole genome shotgun (WGS) entry which is preliminary data.</text>
</comment>
<accession>A0A1S8NIY8</accession>
<feature type="region of interest" description="Disordered" evidence="3">
    <location>
        <begin position="1"/>
        <end position="36"/>
    </location>
</feature>
<dbReference type="InterPro" id="IPR050248">
    <property type="entry name" value="Polysacc_deacetylase_ArnD"/>
</dbReference>
<proteinExistence type="predicted"/>
<dbReference type="GO" id="GO:0005975">
    <property type="term" value="P:carbohydrate metabolic process"/>
    <property type="evidence" value="ECO:0007669"/>
    <property type="project" value="InterPro"/>
</dbReference>
<keyword evidence="4" id="KW-0812">Transmembrane</keyword>
<dbReference type="PANTHER" id="PTHR10587:SF133">
    <property type="entry name" value="CHITIN DEACETYLASE 1-RELATED"/>
    <property type="match status" value="1"/>
</dbReference>
<keyword evidence="2 6" id="KW-0378">Hydrolase</keyword>
<dbReference type="Proteomes" id="UP000191154">
    <property type="component" value="Unassembled WGS sequence"/>
</dbReference>
<evidence type="ECO:0000313" key="6">
    <source>
        <dbReference type="EMBL" id="OOM16211.1"/>
    </source>
</evidence>
<dbReference type="STRING" id="169679.CSACC_38810"/>
<dbReference type="AlphaFoldDB" id="A0A1S8NIY8"/>
<evidence type="ECO:0000313" key="7">
    <source>
        <dbReference type="Proteomes" id="UP000191154"/>
    </source>
</evidence>
<keyword evidence="1" id="KW-0479">Metal-binding</keyword>
<dbReference type="RefSeq" id="WP_139355181.1">
    <property type="nucleotide sequence ID" value="NZ_LZYZ01000001.1"/>
</dbReference>
<dbReference type="GO" id="GO:0016810">
    <property type="term" value="F:hydrolase activity, acting on carbon-nitrogen (but not peptide) bonds"/>
    <property type="evidence" value="ECO:0007669"/>
    <property type="project" value="InterPro"/>
</dbReference>
<sequence>MTLRKKEMNSRKEEGIKTENLNKLESEKETNEYNKEDLKTLEEHNIKNDDNEKQKLIITNEKSFIRGMIVLMMMIFLGNGAICKACAQVGNNNPISLFQQNDSKESDNKQRDTEEKKDSTMVGTSEEGKKYAYDAVEVERKLKNYDYSNDGKKMVFLTFDDGASTTVTPKILETLDKYDVKATFFVMGKTIEDGGEAAKTLIRKEFNSGNAIGNHSYSHDYRILFPGRSLNFQAFKADFDKNDKILKDILGDNFSTRVIRCPGGHMSWKNMAPLDEYLNDNNMASIDWSAYDSDAEGKKKTANELVDYAVKSAKGKDMVVMLMHDTYGKEETAKALPQIIEHFKQQGYEFRTLA</sequence>
<evidence type="ECO:0000256" key="1">
    <source>
        <dbReference type="ARBA" id="ARBA00022723"/>
    </source>
</evidence>
<reference evidence="6 7" key="1">
    <citation type="submission" date="2016-05" db="EMBL/GenBank/DDBJ databases">
        <title>Microbial solvent formation.</title>
        <authorList>
            <person name="Poehlein A."/>
            <person name="Montoya Solano J.D."/>
            <person name="Flitsch S."/>
            <person name="Krabben P."/>
            <person name="Duerre P."/>
            <person name="Daniel R."/>
        </authorList>
    </citation>
    <scope>NUCLEOTIDE SEQUENCE [LARGE SCALE GENOMIC DNA]</scope>
    <source>
        <strain evidence="6 7">L1-8</strain>
    </source>
</reference>
<dbReference type="PANTHER" id="PTHR10587">
    <property type="entry name" value="GLYCOSYL TRANSFERASE-RELATED"/>
    <property type="match status" value="1"/>
</dbReference>
<dbReference type="InterPro" id="IPR011330">
    <property type="entry name" value="Glyco_hydro/deAcase_b/a-brl"/>
</dbReference>
<evidence type="ECO:0000256" key="3">
    <source>
        <dbReference type="SAM" id="MobiDB-lite"/>
    </source>
</evidence>
<dbReference type="Gene3D" id="3.20.20.370">
    <property type="entry name" value="Glycoside hydrolase/deacetylase"/>
    <property type="match status" value="1"/>
</dbReference>
<keyword evidence="4" id="KW-0472">Membrane</keyword>
<dbReference type="InterPro" id="IPR002509">
    <property type="entry name" value="NODB_dom"/>
</dbReference>
<feature type="domain" description="NodB homology" evidence="5">
    <location>
        <begin position="153"/>
        <end position="351"/>
    </location>
</feature>
<dbReference type="CDD" id="cd10944">
    <property type="entry name" value="CE4_SmPgdA_like"/>
    <property type="match status" value="1"/>
</dbReference>
<evidence type="ECO:0000256" key="2">
    <source>
        <dbReference type="ARBA" id="ARBA00022801"/>
    </source>
</evidence>
<name>A0A1S8NIY8_CLOSA</name>
<evidence type="ECO:0000256" key="4">
    <source>
        <dbReference type="SAM" id="Phobius"/>
    </source>
</evidence>
<dbReference type="PROSITE" id="PS51677">
    <property type="entry name" value="NODB"/>
    <property type="match status" value="1"/>
</dbReference>
<feature type="region of interest" description="Disordered" evidence="3">
    <location>
        <begin position="97"/>
        <end position="123"/>
    </location>
</feature>
<gene>
    <name evidence="6" type="primary">pgdA_3</name>
    <name evidence="6" type="ORF">CLOSAC_04820</name>
</gene>
<dbReference type="Pfam" id="PF01522">
    <property type="entry name" value="Polysacc_deac_1"/>
    <property type="match status" value="1"/>
</dbReference>
<evidence type="ECO:0000259" key="5">
    <source>
        <dbReference type="PROSITE" id="PS51677"/>
    </source>
</evidence>
<feature type="transmembrane region" description="Helical" evidence="4">
    <location>
        <begin position="63"/>
        <end position="82"/>
    </location>
</feature>
<dbReference type="EC" id="3.5.1.104" evidence="6"/>
<dbReference type="EMBL" id="LZYZ01000001">
    <property type="protein sequence ID" value="OOM16211.1"/>
    <property type="molecule type" value="Genomic_DNA"/>
</dbReference>
<keyword evidence="4" id="KW-1133">Transmembrane helix</keyword>
<protein>
    <submittedName>
        <fullName evidence="6">Peptidoglycan-N-acetylglucosamine deacetylase</fullName>
        <ecNumber evidence="6">3.5.1.104</ecNumber>
    </submittedName>
</protein>
<dbReference type="SUPFAM" id="SSF88713">
    <property type="entry name" value="Glycoside hydrolase/deacetylase"/>
    <property type="match status" value="1"/>
</dbReference>